<dbReference type="Proteomes" id="UP000187012">
    <property type="component" value="Unassembled WGS sequence"/>
</dbReference>
<reference evidence="1 2" key="1">
    <citation type="submission" date="2016-12" db="EMBL/GenBank/DDBJ databases">
        <authorList>
            <person name="Song W.-J."/>
            <person name="Kurnit D.M."/>
        </authorList>
    </citation>
    <scope>NUCLEOTIDE SEQUENCE [LARGE SCALE GENOMIC DNA]</scope>
    <source>
        <strain evidence="1 2">STM7296</strain>
    </source>
</reference>
<accession>A0A1N7RVY8</accession>
<protein>
    <submittedName>
        <fullName evidence="1">Uncharacterized protein</fullName>
    </submittedName>
</protein>
<keyword evidence="2" id="KW-1185">Reference proteome</keyword>
<dbReference type="STRING" id="1247936.BN2475_190157"/>
<organism evidence="1 2">
    <name type="scientific">Paraburkholderia ribeironis</name>
    <dbReference type="NCBI Taxonomy" id="1247936"/>
    <lineage>
        <taxon>Bacteria</taxon>
        <taxon>Pseudomonadati</taxon>
        <taxon>Pseudomonadota</taxon>
        <taxon>Betaproteobacteria</taxon>
        <taxon>Burkholderiales</taxon>
        <taxon>Burkholderiaceae</taxon>
        <taxon>Paraburkholderia</taxon>
    </lineage>
</organism>
<proteinExistence type="predicted"/>
<dbReference type="EMBL" id="CYGX02000019">
    <property type="protein sequence ID" value="SIT39265.1"/>
    <property type="molecule type" value="Genomic_DNA"/>
</dbReference>
<dbReference type="AlphaFoldDB" id="A0A1N7RVY8"/>
<evidence type="ECO:0000313" key="1">
    <source>
        <dbReference type="EMBL" id="SIT39265.1"/>
    </source>
</evidence>
<sequence length="82" mass="9178">MSRNPHTDFLSLYGTLTLLCHSSPNRAPADCSSQPTYLFAASRFIRAADLLTLHPVTAPLQVQLHRRQPRESPRQRVGAKPI</sequence>
<gene>
    <name evidence="1" type="ORF">BN2475_190157</name>
</gene>
<evidence type="ECO:0000313" key="2">
    <source>
        <dbReference type="Proteomes" id="UP000187012"/>
    </source>
</evidence>
<name>A0A1N7RVY8_9BURK</name>